<gene>
    <name evidence="2" type="ORF">HYQ45_001255</name>
</gene>
<reference evidence="2" key="1">
    <citation type="journal article" date="2021" name="Mol. Plant Pathol.">
        <title>A 20-kb lineage-specific genomic region tames virulence in pathogenic amphidiploid Verticillium longisporum.</title>
        <authorList>
            <person name="Harting R."/>
            <person name="Starke J."/>
            <person name="Kusch H."/>
            <person name="Poggeler S."/>
            <person name="Maurus I."/>
            <person name="Schluter R."/>
            <person name="Landesfeind M."/>
            <person name="Bulla I."/>
            <person name="Nowrousian M."/>
            <person name="de Jonge R."/>
            <person name="Stahlhut G."/>
            <person name="Hoff K.J."/>
            <person name="Asshauer K.P."/>
            <person name="Thurmer A."/>
            <person name="Stanke M."/>
            <person name="Daniel R."/>
            <person name="Morgenstern B."/>
            <person name="Thomma B.P.H.J."/>
            <person name="Kronstad J.W."/>
            <person name="Braus-Stromeyer S.A."/>
            <person name="Braus G.H."/>
        </authorList>
    </citation>
    <scope>NUCLEOTIDE SEQUENCE</scope>
    <source>
        <strain evidence="2">Vl32</strain>
    </source>
</reference>
<evidence type="ECO:0000313" key="2">
    <source>
        <dbReference type="EMBL" id="KAG7142388.1"/>
    </source>
</evidence>
<dbReference type="EMBL" id="JAEMWZ010000019">
    <property type="protein sequence ID" value="KAG7142388.1"/>
    <property type="molecule type" value="Genomic_DNA"/>
</dbReference>
<sequence length="250" mass="27626">MQYDGRNNQRREGNQLAQQQRQPYVRHDEAAKPPHFTNLPGQGIAANSVAIDTGMSSMARNEKQPPRQIQASQHVAASAPRATSNMSNSNPSTPAGRNLNINVQSANHGDHDDIYDSTPRRPMEPLKPTITGDSQVSAGSNEEQQALQARREAEAAGASADQAKTTLARDKSTRAELEDTEDERKRSIRLEEQEEKILYDPDEDYALVTDRDAARKDPDAPLMSATSYPGMEWNPYMAGGYDDLDEPAHK</sequence>
<proteinExistence type="predicted"/>
<feature type="region of interest" description="Disordered" evidence="1">
    <location>
        <begin position="1"/>
        <end position="188"/>
    </location>
</feature>
<evidence type="ECO:0000256" key="1">
    <source>
        <dbReference type="SAM" id="MobiDB-lite"/>
    </source>
</evidence>
<accession>A0A8I3A0N8</accession>
<comment type="caution">
    <text evidence="2">The sequence shown here is derived from an EMBL/GenBank/DDBJ whole genome shotgun (WGS) entry which is preliminary data.</text>
</comment>
<evidence type="ECO:0000313" key="3">
    <source>
        <dbReference type="Proteomes" id="UP000689129"/>
    </source>
</evidence>
<organism evidence="2 3">
    <name type="scientific">Verticillium longisporum</name>
    <name type="common">Verticillium dahliae var. longisporum</name>
    <dbReference type="NCBI Taxonomy" id="100787"/>
    <lineage>
        <taxon>Eukaryota</taxon>
        <taxon>Fungi</taxon>
        <taxon>Dikarya</taxon>
        <taxon>Ascomycota</taxon>
        <taxon>Pezizomycotina</taxon>
        <taxon>Sordariomycetes</taxon>
        <taxon>Hypocreomycetidae</taxon>
        <taxon>Glomerellales</taxon>
        <taxon>Plectosphaerellaceae</taxon>
        <taxon>Verticillium</taxon>
    </lineage>
</organism>
<feature type="compositionally biased region" description="Low complexity" evidence="1">
    <location>
        <begin position="83"/>
        <end position="94"/>
    </location>
</feature>
<feature type="compositionally biased region" description="Basic and acidic residues" evidence="1">
    <location>
        <begin position="108"/>
        <end position="124"/>
    </location>
</feature>
<feature type="compositionally biased region" description="Basic and acidic residues" evidence="1">
    <location>
        <begin position="167"/>
        <end position="188"/>
    </location>
</feature>
<dbReference type="OrthoDB" id="5151921at2759"/>
<protein>
    <submittedName>
        <fullName evidence="2">Uncharacterized protein</fullName>
    </submittedName>
</protein>
<feature type="region of interest" description="Disordered" evidence="1">
    <location>
        <begin position="210"/>
        <end position="250"/>
    </location>
</feature>
<dbReference type="AlphaFoldDB" id="A0A8I3A0N8"/>
<name>A0A8I3A0N8_VERLO</name>
<feature type="compositionally biased region" description="Basic and acidic residues" evidence="1">
    <location>
        <begin position="210"/>
        <end position="219"/>
    </location>
</feature>
<dbReference type="Proteomes" id="UP000689129">
    <property type="component" value="Unassembled WGS sequence"/>
</dbReference>
<feature type="compositionally biased region" description="Polar residues" evidence="1">
    <location>
        <begin position="131"/>
        <end position="141"/>
    </location>
</feature>